<reference evidence="2 3" key="1">
    <citation type="submission" date="2019-10" db="EMBL/GenBank/DDBJ databases">
        <title>Taxonomy of Antarctic Massilia spp.: description of Massilia rubra sp. nov., Massilia aquatica sp. nov., Massilia mucilaginosa sp. nov., Massilia frigida sp. nov. isolated from streams, lakes and regoliths.</title>
        <authorList>
            <person name="Holochova P."/>
            <person name="Sedlacek I."/>
            <person name="Kralova S."/>
            <person name="Maslanova I."/>
            <person name="Busse H.-J."/>
            <person name="Stankova E."/>
            <person name="Vrbovska V."/>
            <person name="Kovarovic V."/>
            <person name="Bartak M."/>
            <person name="Svec P."/>
            <person name="Pantucek R."/>
        </authorList>
    </citation>
    <scope>NUCLEOTIDE SEQUENCE [LARGE SCALE GENOMIC DNA]</scope>
    <source>
        <strain evidence="2 3">CCM 8733</strain>
    </source>
</reference>
<accession>A0ABX0P2C3</accession>
<dbReference type="EMBL" id="WHJH01000062">
    <property type="protein sequence ID" value="NHZ93109.1"/>
    <property type="molecule type" value="Genomic_DNA"/>
</dbReference>
<dbReference type="InterPro" id="IPR018958">
    <property type="entry name" value="Knr4/Smi1-like_dom"/>
</dbReference>
<dbReference type="Pfam" id="PF09346">
    <property type="entry name" value="SMI1_KNR4"/>
    <property type="match status" value="1"/>
</dbReference>
<sequence>MSESFDALSASTGIALPATLRHLIDSGAASYDDPERTAMAALYDVEWLSAGQAQQVIDRWLNPARQNGNLFLPFARSGAGDAYCVVRLRSGEEGVCMVWHDRPVSHLRYASFDRFVAAEYVTVFADLALIDDDDGDPVAFLRADVARVAGSLDPSLLAVLDDCLDKPAAEHPYRQGTKGRVEMVTALIGQDEEAALQARLGIADPLAFDVRARWES</sequence>
<dbReference type="Proteomes" id="UP000609726">
    <property type="component" value="Unassembled WGS sequence"/>
</dbReference>
<name>A0ABX0P2C3_9BURK</name>
<protein>
    <submittedName>
        <fullName evidence="2">SMI1/KNR4 family protein</fullName>
    </submittedName>
</protein>
<gene>
    <name evidence="2" type="ORF">F2P45_29470</name>
</gene>
<evidence type="ECO:0000259" key="1">
    <source>
        <dbReference type="Pfam" id="PF09346"/>
    </source>
</evidence>
<evidence type="ECO:0000313" key="2">
    <source>
        <dbReference type="EMBL" id="NHZ93109.1"/>
    </source>
</evidence>
<organism evidence="2 3">
    <name type="scientific">Massilia mucilaginosa</name>
    <dbReference type="NCBI Taxonomy" id="2609282"/>
    <lineage>
        <taxon>Bacteria</taxon>
        <taxon>Pseudomonadati</taxon>
        <taxon>Pseudomonadota</taxon>
        <taxon>Betaproteobacteria</taxon>
        <taxon>Burkholderiales</taxon>
        <taxon>Oxalobacteraceae</taxon>
        <taxon>Telluria group</taxon>
        <taxon>Massilia</taxon>
    </lineage>
</organism>
<keyword evidence="3" id="KW-1185">Reference proteome</keyword>
<dbReference type="RefSeq" id="WP_166881799.1">
    <property type="nucleotide sequence ID" value="NZ_WHJH01000062.1"/>
</dbReference>
<comment type="caution">
    <text evidence="2">The sequence shown here is derived from an EMBL/GenBank/DDBJ whole genome shotgun (WGS) entry which is preliminary data.</text>
</comment>
<evidence type="ECO:0000313" key="3">
    <source>
        <dbReference type="Proteomes" id="UP000609726"/>
    </source>
</evidence>
<proteinExistence type="predicted"/>
<feature type="domain" description="Knr4/Smi1-like" evidence="1">
    <location>
        <begin position="3"/>
        <end position="117"/>
    </location>
</feature>